<dbReference type="Pfam" id="PF13349">
    <property type="entry name" value="DUF4097"/>
    <property type="match status" value="1"/>
</dbReference>
<gene>
    <name evidence="4" type="ORF">ENN51_06710</name>
</gene>
<dbReference type="Proteomes" id="UP000885672">
    <property type="component" value="Unassembled WGS sequence"/>
</dbReference>
<protein>
    <recommendedName>
        <fullName evidence="5">Adhesin domain-containing protein</fullName>
    </recommendedName>
</protein>
<dbReference type="InterPro" id="IPR053959">
    <property type="entry name" value="YvlB/LiaX_N"/>
</dbReference>
<feature type="domain" description="YvlB/LiaX N-terminal" evidence="3">
    <location>
        <begin position="3"/>
        <end position="31"/>
    </location>
</feature>
<evidence type="ECO:0000256" key="1">
    <source>
        <dbReference type="SAM" id="MobiDB-lite"/>
    </source>
</evidence>
<dbReference type="InterPro" id="IPR025164">
    <property type="entry name" value="Toastrack_DUF4097"/>
</dbReference>
<feature type="domain" description="DUF4097" evidence="2">
    <location>
        <begin position="133"/>
        <end position="298"/>
    </location>
</feature>
<organism evidence="4">
    <name type="scientific">candidate division WOR-3 bacterium</name>
    <dbReference type="NCBI Taxonomy" id="2052148"/>
    <lineage>
        <taxon>Bacteria</taxon>
        <taxon>Bacteria division WOR-3</taxon>
    </lineage>
</organism>
<proteinExistence type="predicted"/>
<evidence type="ECO:0008006" key="5">
    <source>
        <dbReference type="Google" id="ProtNLM"/>
    </source>
</evidence>
<dbReference type="EMBL" id="DSBX01000254">
    <property type="protein sequence ID" value="HDQ99956.1"/>
    <property type="molecule type" value="Genomic_DNA"/>
</dbReference>
<accession>A0A7V0T6Q3</accession>
<name>A0A7V0T6Q3_UNCW3</name>
<comment type="caution">
    <text evidence="4">The sequence shown here is derived from an EMBL/GenBank/DDBJ whole genome shotgun (WGS) entry which is preliminary data.</text>
</comment>
<feature type="region of interest" description="Disordered" evidence="1">
    <location>
        <begin position="29"/>
        <end position="54"/>
    </location>
</feature>
<sequence>MSEERERVLRMLEEGKITAEQAARLIEALGRPRSAPGGPRSEGWLPPPRPPRPARVRMADLDRIPDIVASAVSSAMKSGFGAREGELRTEFPGKSSLFLKSVSGDVTVSGWDEDRIAIEGNTAMTRVREREDIVMVRTISGDFSVSLPREARFEVTTVSGDVKVEGVGGRFALKAVSGDVRLTGFAGEARVQTVSGEARFVDFAGRVEVESKSGDIELLTDGAVGGSVVSKSGEVALCLGERADVLLDLECEESGGIEFDAGLAHEVVEQAERRLKVRIGAGTQELKVRTSDADINVRRRKED</sequence>
<evidence type="ECO:0000259" key="3">
    <source>
        <dbReference type="Pfam" id="PF22746"/>
    </source>
</evidence>
<dbReference type="AlphaFoldDB" id="A0A7V0T6Q3"/>
<dbReference type="Pfam" id="PF22746">
    <property type="entry name" value="SHOCT-like_DUF2089-C"/>
    <property type="match status" value="1"/>
</dbReference>
<reference evidence="4" key="1">
    <citation type="journal article" date="2020" name="mSystems">
        <title>Genome- and Community-Level Interaction Insights into Carbon Utilization and Element Cycling Functions of Hydrothermarchaeota in Hydrothermal Sediment.</title>
        <authorList>
            <person name="Zhou Z."/>
            <person name="Liu Y."/>
            <person name="Xu W."/>
            <person name="Pan J."/>
            <person name="Luo Z.H."/>
            <person name="Li M."/>
        </authorList>
    </citation>
    <scope>NUCLEOTIDE SEQUENCE [LARGE SCALE GENOMIC DNA]</scope>
    <source>
        <strain evidence="4">SpSt-1182</strain>
    </source>
</reference>
<evidence type="ECO:0000259" key="2">
    <source>
        <dbReference type="Pfam" id="PF13349"/>
    </source>
</evidence>
<evidence type="ECO:0000313" key="4">
    <source>
        <dbReference type="EMBL" id="HDQ99956.1"/>
    </source>
</evidence>